<organism evidence="2 3">
    <name type="scientific">Metschnikowia aff. pulcherrima</name>
    <dbReference type="NCBI Taxonomy" id="2163413"/>
    <lineage>
        <taxon>Eukaryota</taxon>
        <taxon>Fungi</taxon>
        <taxon>Dikarya</taxon>
        <taxon>Ascomycota</taxon>
        <taxon>Saccharomycotina</taxon>
        <taxon>Pichiomycetes</taxon>
        <taxon>Metschnikowiaceae</taxon>
        <taxon>Metschnikowia</taxon>
    </lineage>
</organism>
<evidence type="ECO:0000313" key="3">
    <source>
        <dbReference type="Proteomes" id="UP000292447"/>
    </source>
</evidence>
<sequence length="303" mass="34264">MYTKAALPLPREAKCMLGTSTRWGTFCNWARIYSHRNEDVFGLISKGAVLDKNFSITKRKEKKNRKWRRIDCWRALRLTYRVHYEAAACIKRTIVCGMKMAYGGIIRPHKLMNGGTLSLGAHQPHVITRCRNTLHTCSCTCTCIQPPTCASGGLGGRTEKKNIERNQRKKKPSHEQNLKRGLHTGVKCDNLFMDTAQAWHGSTMVLSGLILPRIPLCQKNHKLKSLTWICKAYNEIDRKVLHFSALRLLFAINDQLGFHLRSAHPYPKIQLLISSYARLHTLAPLNPLPCSPPIASERAKGAA</sequence>
<proteinExistence type="predicted"/>
<evidence type="ECO:0000256" key="1">
    <source>
        <dbReference type="SAM" id="MobiDB-lite"/>
    </source>
</evidence>
<gene>
    <name evidence="2" type="ORF">METSCH_A09130</name>
</gene>
<accession>A0A4P6XJJ5</accession>
<keyword evidence="3" id="KW-1185">Reference proteome</keyword>
<feature type="compositionally biased region" description="Basic and acidic residues" evidence="1">
    <location>
        <begin position="157"/>
        <end position="166"/>
    </location>
</feature>
<dbReference type="AlphaFoldDB" id="A0A4P6XJJ5"/>
<reference evidence="3" key="1">
    <citation type="submission" date="2019-03" db="EMBL/GenBank/DDBJ databases">
        <title>Snf2 controls pulcherriminic acid biosynthesis and connects pigmentation and antifungal activity of the yeast Metschnikowia pulcherrima.</title>
        <authorList>
            <person name="Gore-Lloyd D."/>
            <person name="Sumann I."/>
            <person name="Brachmann A.O."/>
            <person name="Schneeberger K."/>
            <person name="Ortiz-Merino R.A."/>
            <person name="Moreno-Beltran M."/>
            <person name="Schlaefli M."/>
            <person name="Kirner P."/>
            <person name="Santos Kron A."/>
            <person name="Wolfe K.H."/>
            <person name="Piel J."/>
            <person name="Ahrens C.H."/>
            <person name="Henk D."/>
            <person name="Freimoser F.M."/>
        </authorList>
    </citation>
    <scope>NUCLEOTIDE SEQUENCE [LARGE SCALE GENOMIC DNA]</scope>
    <source>
        <strain evidence="3">APC 1.2</strain>
    </source>
</reference>
<protein>
    <submittedName>
        <fullName evidence="2">Uncharacterized protein</fullName>
    </submittedName>
</protein>
<name>A0A4P6XJJ5_9ASCO</name>
<dbReference type="EMBL" id="CP034456">
    <property type="protein sequence ID" value="QBM86276.1"/>
    <property type="molecule type" value="Genomic_DNA"/>
</dbReference>
<evidence type="ECO:0000313" key="2">
    <source>
        <dbReference type="EMBL" id="QBM86276.1"/>
    </source>
</evidence>
<feature type="region of interest" description="Disordered" evidence="1">
    <location>
        <begin position="155"/>
        <end position="179"/>
    </location>
</feature>
<dbReference type="Proteomes" id="UP000292447">
    <property type="component" value="Chromosome I"/>
</dbReference>